<evidence type="ECO:0000313" key="2">
    <source>
        <dbReference type="EMBL" id="KYQ93751.1"/>
    </source>
</evidence>
<feature type="compositionally biased region" description="Basic and acidic residues" evidence="1">
    <location>
        <begin position="82"/>
        <end position="108"/>
    </location>
</feature>
<feature type="compositionally biased region" description="Polar residues" evidence="1">
    <location>
        <begin position="220"/>
        <end position="238"/>
    </location>
</feature>
<dbReference type="EMBL" id="LODT01000025">
    <property type="protein sequence ID" value="KYQ93751.1"/>
    <property type="molecule type" value="Genomic_DNA"/>
</dbReference>
<feature type="compositionally biased region" description="Basic and acidic residues" evidence="1">
    <location>
        <begin position="182"/>
        <end position="194"/>
    </location>
</feature>
<feature type="region of interest" description="Disordered" evidence="1">
    <location>
        <begin position="163"/>
        <end position="194"/>
    </location>
</feature>
<accession>A0A151ZIC7</accession>
<dbReference type="InParanoid" id="A0A151ZIC7"/>
<keyword evidence="3" id="KW-1185">Reference proteome</keyword>
<feature type="region of interest" description="Disordered" evidence="1">
    <location>
        <begin position="65"/>
        <end position="120"/>
    </location>
</feature>
<sequence length="412" mass="46061">MGSKSSKLKKSNSSLNLSQPIKNVENTESTPISNNIVEENSDNITTLEQHDEKLKNELLVIDPNSLPKVPSLPNVPPPGQSLKDDDYQLPIKVEHLNEETNEKEELPKTPDVPVGDSPIISSEDTKFEIQDNESMEKPQIVEVKEIENEKVIEDNLVEEIQEGREEEKQIIESNIDEGNTSKQDEMVNKERSNTIADNKAEADLLGLFTSEPITIVSPTISSVNGASTPTTQPSTCSGNKPPRPTRKNTIGKKLYNTFTRKRSGKVQKEMEEQEIDDSKLPMHPQSLKHSSTANELKYIEATSETAQPVIRDGTQTLGRNKKQTKYNTISMKFGTFRKKLFNLTPEEEAELREKDADNSSVGDDDEIIEEKKKKKSLLSSLQNLNFGTREFGHVFMFSAPGGGYVSYYGSGF</sequence>
<reference evidence="2 3" key="1">
    <citation type="submission" date="2015-12" db="EMBL/GenBank/DDBJ databases">
        <title>Dictyostelia acquired genes for synthesis and detection of signals that induce cell-type specialization by lateral gene transfer from prokaryotes.</title>
        <authorList>
            <person name="Gloeckner G."/>
            <person name="Schaap P."/>
        </authorList>
    </citation>
    <scope>NUCLEOTIDE SEQUENCE [LARGE SCALE GENOMIC DNA]</scope>
    <source>
        <strain evidence="2 3">TK</strain>
    </source>
</reference>
<comment type="caution">
    <text evidence="2">The sequence shown here is derived from an EMBL/GenBank/DDBJ whole genome shotgun (WGS) entry which is preliminary data.</text>
</comment>
<feature type="region of interest" description="Disordered" evidence="1">
    <location>
        <begin position="348"/>
        <end position="367"/>
    </location>
</feature>
<evidence type="ECO:0000313" key="3">
    <source>
        <dbReference type="Proteomes" id="UP000076078"/>
    </source>
</evidence>
<feature type="region of interest" description="Disordered" evidence="1">
    <location>
        <begin position="220"/>
        <end position="253"/>
    </location>
</feature>
<feature type="compositionally biased region" description="Basic residues" evidence="1">
    <location>
        <begin position="1"/>
        <end position="10"/>
    </location>
</feature>
<proteinExistence type="predicted"/>
<name>A0A151ZIC7_TIELA</name>
<organism evidence="2 3">
    <name type="scientific">Tieghemostelium lacteum</name>
    <name type="common">Slime mold</name>
    <name type="synonym">Dictyostelium lacteum</name>
    <dbReference type="NCBI Taxonomy" id="361077"/>
    <lineage>
        <taxon>Eukaryota</taxon>
        <taxon>Amoebozoa</taxon>
        <taxon>Evosea</taxon>
        <taxon>Eumycetozoa</taxon>
        <taxon>Dictyostelia</taxon>
        <taxon>Dictyosteliales</taxon>
        <taxon>Raperosteliaceae</taxon>
        <taxon>Tieghemostelium</taxon>
    </lineage>
</organism>
<protein>
    <submittedName>
        <fullName evidence="2">Uncharacterized protein</fullName>
    </submittedName>
</protein>
<dbReference type="Proteomes" id="UP000076078">
    <property type="component" value="Unassembled WGS sequence"/>
</dbReference>
<dbReference type="AlphaFoldDB" id="A0A151ZIC7"/>
<gene>
    <name evidence="2" type="ORF">DLAC_05141</name>
</gene>
<evidence type="ECO:0000256" key="1">
    <source>
        <dbReference type="SAM" id="MobiDB-lite"/>
    </source>
</evidence>
<feature type="region of interest" description="Disordered" evidence="1">
    <location>
        <begin position="1"/>
        <end position="44"/>
    </location>
</feature>
<feature type="compositionally biased region" description="Polar residues" evidence="1">
    <location>
        <begin position="19"/>
        <end position="44"/>
    </location>
</feature>